<dbReference type="AlphaFoldDB" id="A0A815NV54"/>
<proteinExistence type="inferred from homology"/>
<dbReference type="OrthoDB" id="269227at2759"/>
<dbReference type="EMBL" id="CAJNOJ010000286">
    <property type="protein sequence ID" value="CAF1370533.1"/>
    <property type="molecule type" value="Genomic_DNA"/>
</dbReference>
<sequence length="327" mass="36391">MYLGVIVKRDNSSEKEELIKGKEVILSAGTIGSVQILLLSGIGPQNELEKHKIPLIVNLPGVGKNLQDHLMTPLFYLSRLPTLSNRDATVENLELWKHEGKGPLASGVGGSQAWFQVDGNDKTQYPDIQLLFCSVTADANLCRLWNFKPEVYEKYLKPKFCEDQQCTVIALPVLLHPKSRGEITLASDDPFVHPIIDPNYLEDKEDVRKLIEACKITDQICKTKPLNSVLELMMDDRNENTTSENQDQFLESYIRKYSLTAYHPIGTCKMGKQEDPMAVVTPDTRVKGVKSLRVVDASIMPTLVSGNANIPTIAVAERAADLIKSNS</sequence>
<dbReference type="InterPro" id="IPR000172">
    <property type="entry name" value="GMC_OxRdtase_N"/>
</dbReference>
<dbReference type="Gene3D" id="3.50.50.60">
    <property type="entry name" value="FAD/NAD(P)-binding domain"/>
    <property type="match status" value="1"/>
</dbReference>
<dbReference type="PANTHER" id="PTHR11552:SF147">
    <property type="entry name" value="CHOLINE DEHYDROGENASE, MITOCHONDRIAL"/>
    <property type="match status" value="1"/>
</dbReference>
<accession>A0A815NV54</accession>
<dbReference type="SUPFAM" id="SSF54373">
    <property type="entry name" value="FAD-linked reductases, C-terminal domain"/>
    <property type="match status" value="1"/>
</dbReference>
<dbReference type="Pfam" id="PF00732">
    <property type="entry name" value="GMC_oxred_N"/>
    <property type="match status" value="1"/>
</dbReference>
<evidence type="ECO:0000313" key="8">
    <source>
        <dbReference type="EMBL" id="CAF1439739.1"/>
    </source>
</evidence>
<evidence type="ECO:0000256" key="3">
    <source>
        <dbReference type="ARBA" id="ARBA00022630"/>
    </source>
</evidence>
<dbReference type="Proteomes" id="UP000663828">
    <property type="component" value="Unassembled WGS sequence"/>
</dbReference>
<protein>
    <submittedName>
        <fullName evidence="8">Uncharacterized protein</fullName>
    </submittedName>
</protein>
<evidence type="ECO:0000256" key="2">
    <source>
        <dbReference type="ARBA" id="ARBA00010790"/>
    </source>
</evidence>
<dbReference type="InterPro" id="IPR007867">
    <property type="entry name" value="GMC_OxRtase_C"/>
</dbReference>
<dbReference type="Gene3D" id="3.30.560.10">
    <property type="entry name" value="Glucose Oxidase, domain 3"/>
    <property type="match status" value="1"/>
</dbReference>
<keyword evidence="4" id="KW-0274">FAD</keyword>
<dbReference type="SUPFAM" id="SSF51905">
    <property type="entry name" value="FAD/NAD(P)-binding domain"/>
    <property type="match status" value="1"/>
</dbReference>
<reference evidence="8" key="1">
    <citation type="submission" date="2021-02" db="EMBL/GenBank/DDBJ databases">
        <authorList>
            <person name="Nowell W R."/>
        </authorList>
    </citation>
    <scope>NUCLEOTIDE SEQUENCE</scope>
</reference>
<dbReference type="InterPro" id="IPR012132">
    <property type="entry name" value="GMC_OxRdtase"/>
</dbReference>
<gene>
    <name evidence="7" type="ORF">EDS130_LOCUS34348</name>
    <name evidence="8" type="ORF">XAT740_LOCUS36246</name>
</gene>
<evidence type="ECO:0000256" key="4">
    <source>
        <dbReference type="ARBA" id="ARBA00022827"/>
    </source>
</evidence>
<feature type="domain" description="Glucose-methanol-choline oxidoreductase C-terminal" evidence="6">
    <location>
        <begin position="177"/>
        <end position="316"/>
    </location>
</feature>
<dbReference type="EMBL" id="CAJNOR010003702">
    <property type="protein sequence ID" value="CAF1439739.1"/>
    <property type="molecule type" value="Genomic_DNA"/>
</dbReference>
<dbReference type="PANTHER" id="PTHR11552">
    <property type="entry name" value="GLUCOSE-METHANOL-CHOLINE GMC OXIDOREDUCTASE"/>
    <property type="match status" value="1"/>
</dbReference>
<feature type="domain" description="Glucose-methanol-choline oxidoreductase N-terminal" evidence="5">
    <location>
        <begin position="3"/>
        <end position="70"/>
    </location>
</feature>
<evidence type="ECO:0000259" key="5">
    <source>
        <dbReference type="Pfam" id="PF00732"/>
    </source>
</evidence>
<evidence type="ECO:0000313" key="9">
    <source>
        <dbReference type="Proteomes" id="UP000663828"/>
    </source>
</evidence>
<dbReference type="Pfam" id="PF05199">
    <property type="entry name" value="GMC_oxred_C"/>
    <property type="match status" value="1"/>
</dbReference>
<comment type="cofactor">
    <cofactor evidence="1">
        <name>FAD</name>
        <dbReference type="ChEBI" id="CHEBI:57692"/>
    </cofactor>
</comment>
<evidence type="ECO:0000313" key="7">
    <source>
        <dbReference type="EMBL" id="CAF1370533.1"/>
    </source>
</evidence>
<evidence type="ECO:0000259" key="6">
    <source>
        <dbReference type="Pfam" id="PF05199"/>
    </source>
</evidence>
<comment type="similarity">
    <text evidence="2">Belongs to the GMC oxidoreductase family.</text>
</comment>
<evidence type="ECO:0000256" key="1">
    <source>
        <dbReference type="ARBA" id="ARBA00001974"/>
    </source>
</evidence>
<name>A0A815NV54_ADIRI</name>
<dbReference type="GO" id="GO:0016614">
    <property type="term" value="F:oxidoreductase activity, acting on CH-OH group of donors"/>
    <property type="evidence" value="ECO:0007669"/>
    <property type="project" value="InterPro"/>
</dbReference>
<dbReference type="GO" id="GO:0050660">
    <property type="term" value="F:flavin adenine dinucleotide binding"/>
    <property type="evidence" value="ECO:0007669"/>
    <property type="project" value="InterPro"/>
</dbReference>
<keyword evidence="3" id="KW-0285">Flavoprotein</keyword>
<organism evidence="8 9">
    <name type="scientific">Adineta ricciae</name>
    <name type="common">Rotifer</name>
    <dbReference type="NCBI Taxonomy" id="249248"/>
    <lineage>
        <taxon>Eukaryota</taxon>
        <taxon>Metazoa</taxon>
        <taxon>Spiralia</taxon>
        <taxon>Gnathifera</taxon>
        <taxon>Rotifera</taxon>
        <taxon>Eurotatoria</taxon>
        <taxon>Bdelloidea</taxon>
        <taxon>Adinetida</taxon>
        <taxon>Adinetidae</taxon>
        <taxon>Adineta</taxon>
    </lineage>
</organism>
<keyword evidence="9" id="KW-1185">Reference proteome</keyword>
<dbReference type="Proteomes" id="UP000663852">
    <property type="component" value="Unassembled WGS sequence"/>
</dbReference>
<comment type="caution">
    <text evidence="8">The sequence shown here is derived from an EMBL/GenBank/DDBJ whole genome shotgun (WGS) entry which is preliminary data.</text>
</comment>
<dbReference type="InterPro" id="IPR036188">
    <property type="entry name" value="FAD/NAD-bd_sf"/>
</dbReference>